<evidence type="ECO:0000256" key="5">
    <source>
        <dbReference type="PROSITE-ProRule" id="PRU10007"/>
    </source>
</evidence>
<feature type="active site" evidence="5">
    <location>
        <position position="261"/>
    </location>
</feature>
<dbReference type="EC" id="1.2.1.3" evidence="3"/>
<organism evidence="8 9">
    <name type="scientific">Knufia peltigerae</name>
    <dbReference type="NCBI Taxonomy" id="1002370"/>
    <lineage>
        <taxon>Eukaryota</taxon>
        <taxon>Fungi</taxon>
        <taxon>Dikarya</taxon>
        <taxon>Ascomycota</taxon>
        <taxon>Pezizomycotina</taxon>
        <taxon>Eurotiomycetes</taxon>
        <taxon>Chaetothyriomycetidae</taxon>
        <taxon>Chaetothyriales</taxon>
        <taxon>Trichomeriaceae</taxon>
        <taxon>Knufia</taxon>
    </lineage>
</organism>
<evidence type="ECO:0000256" key="3">
    <source>
        <dbReference type="ARBA" id="ARBA00024226"/>
    </source>
</evidence>
<comment type="catalytic activity">
    <reaction evidence="4">
        <text>an aldehyde + NAD(+) + H2O = a carboxylate + NADH + 2 H(+)</text>
        <dbReference type="Rhea" id="RHEA:16185"/>
        <dbReference type="ChEBI" id="CHEBI:15377"/>
        <dbReference type="ChEBI" id="CHEBI:15378"/>
        <dbReference type="ChEBI" id="CHEBI:17478"/>
        <dbReference type="ChEBI" id="CHEBI:29067"/>
        <dbReference type="ChEBI" id="CHEBI:57540"/>
        <dbReference type="ChEBI" id="CHEBI:57945"/>
        <dbReference type="EC" id="1.2.1.3"/>
    </reaction>
</comment>
<name>A0AA38YEU8_9EURO</name>
<sequence length="487" mass="52690">MGTAKQKTPSPRHLTRFYIDGQYAKPISEQTYVLHNPKDDTVVADAVPIGGPEDVNAAVAAAEAAFRGPWSTFTAAQRSECLRRLADILEDRLVDILTLDSLTTGNPVSLIPSREKTYIKNNLLYYSGWTDKQKGDYYPADDGFVKLVRHEPLGVCVGINPYNSPVASFIIKAAPCLATGNVLIIKPSEKSPLGSLALAPLFEEAGFPKGVVQVVTGDGRTGALFARHMRVRKVSFTGSVATGKKIQIAAAESNLKRVTLELGGKSPAVIFEDANIENALTWTINGILARSGQVCVAASRVYVQQTISQQFIDAYSERMKEAASRLGDPQDFETTLGPLADASSFAKVEAMIEKGKIEADLVVGGVRHGDSGCFMEPAVFLNPRPDAEIYKNEVFGPVAVIKTFETEEEVVKLANDTEFGLMAGVFTRDITRALRVSSNIDSGGLMLATFQMNIQAPFGGKKISGIGREFGEYALRSFTEPKTVLIK</sequence>
<dbReference type="InterPro" id="IPR016162">
    <property type="entry name" value="Ald_DH_N"/>
</dbReference>
<dbReference type="Gene3D" id="3.40.309.10">
    <property type="entry name" value="Aldehyde Dehydrogenase, Chain A, domain 2"/>
    <property type="match status" value="1"/>
</dbReference>
<dbReference type="AlphaFoldDB" id="A0AA38YEU8"/>
<dbReference type="InterPro" id="IPR015590">
    <property type="entry name" value="Aldehyde_DH_dom"/>
</dbReference>
<keyword evidence="9" id="KW-1185">Reference proteome</keyword>
<dbReference type="PROSITE" id="PS00687">
    <property type="entry name" value="ALDEHYDE_DEHYDR_GLU"/>
    <property type="match status" value="1"/>
</dbReference>
<dbReference type="SUPFAM" id="SSF53720">
    <property type="entry name" value="ALDH-like"/>
    <property type="match status" value="1"/>
</dbReference>
<dbReference type="PROSITE" id="PS00070">
    <property type="entry name" value="ALDEHYDE_DEHYDR_CYS"/>
    <property type="match status" value="1"/>
</dbReference>
<feature type="domain" description="Aldehyde dehydrogenase" evidence="7">
    <location>
        <begin position="30"/>
        <end position="484"/>
    </location>
</feature>
<dbReference type="GO" id="GO:0004029">
    <property type="term" value="F:aldehyde dehydrogenase (NAD+) activity"/>
    <property type="evidence" value="ECO:0007669"/>
    <property type="project" value="UniProtKB-EC"/>
</dbReference>
<dbReference type="InterPro" id="IPR029510">
    <property type="entry name" value="Ald_DH_CS_GLU"/>
</dbReference>
<evidence type="ECO:0000313" key="9">
    <source>
        <dbReference type="Proteomes" id="UP001172681"/>
    </source>
</evidence>
<keyword evidence="2 6" id="KW-0560">Oxidoreductase</keyword>
<proteinExistence type="inferred from homology"/>
<comment type="similarity">
    <text evidence="1 6">Belongs to the aldehyde dehydrogenase family.</text>
</comment>
<dbReference type="InterPro" id="IPR016160">
    <property type="entry name" value="Ald_DH_CS_CYS"/>
</dbReference>
<evidence type="ECO:0000256" key="2">
    <source>
        <dbReference type="ARBA" id="ARBA00023002"/>
    </source>
</evidence>
<evidence type="ECO:0000256" key="6">
    <source>
        <dbReference type="RuleBase" id="RU003345"/>
    </source>
</evidence>
<dbReference type="Proteomes" id="UP001172681">
    <property type="component" value="Unassembled WGS sequence"/>
</dbReference>
<dbReference type="InterPro" id="IPR016163">
    <property type="entry name" value="Ald_DH_C"/>
</dbReference>
<evidence type="ECO:0000259" key="7">
    <source>
        <dbReference type="Pfam" id="PF00171"/>
    </source>
</evidence>
<evidence type="ECO:0000256" key="1">
    <source>
        <dbReference type="ARBA" id="ARBA00009986"/>
    </source>
</evidence>
<reference evidence="8" key="1">
    <citation type="submission" date="2022-10" db="EMBL/GenBank/DDBJ databases">
        <title>Culturing micro-colonial fungi from biological soil crusts in the Mojave desert and describing Neophaeococcomyces mojavensis, and introducing the new genera and species Taxawa tesnikishii.</title>
        <authorList>
            <person name="Kurbessoian T."/>
            <person name="Stajich J.E."/>
        </authorList>
    </citation>
    <scope>NUCLEOTIDE SEQUENCE</scope>
    <source>
        <strain evidence="8">TK_35</strain>
    </source>
</reference>
<gene>
    <name evidence="8" type="ORF">H2204_000382</name>
</gene>
<protein>
    <recommendedName>
        <fullName evidence="3">aldehyde dehydrogenase (NAD(+))</fullName>
        <ecNumber evidence="3">1.2.1.3</ecNumber>
    </recommendedName>
</protein>
<dbReference type="Gene3D" id="3.40.605.10">
    <property type="entry name" value="Aldehyde Dehydrogenase, Chain A, domain 1"/>
    <property type="match status" value="1"/>
</dbReference>
<evidence type="ECO:0000256" key="4">
    <source>
        <dbReference type="ARBA" id="ARBA00049194"/>
    </source>
</evidence>
<dbReference type="EMBL" id="JAPDRN010000002">
    <property type="protein sequence ID" value="KAJ9646690.1"/>
    <property type="molecule type" value="Genomic_DNA"/>
</dbReference>
<evidence type="ECO:0000313" key="8">
    <source>
        <dbReference type="EMBL" id="KAJ9646690.1"/>
    </source>
</evidence>
<dbReference type="FunFam" id="3.40.309.10:FF:000012">
    <property type="entry name" value="Betaine aldehyde dehydrogenase"/>
    <property type="match status" value="1"/>
</dbReference>
<dbReference type="FunFam" id="3.40.605.10:FF:000007">
    <property type="entry name" value="NAD/NADP-dependent betaine aldehyde dehydrogenase"/>
    <property type="match status" value="1"/>
</dbReference>
<dbReference type="InterPro" id="IPR016161">
    <property type="entry name" value="Ald_DH/histidinol_DH"/>
</dbReference>
<dbReference type="PANTHER" id="PTHR11699">
    <property type="entry name" value="ALDEHYDE DEHYDROGENASE-RELATED"/>
    <property type="match status" value="1"/>
</dbReference>
<comment type="caution">
    <text evidence="8">The sequence shown here is derived from an EMBL/GenBank/DDBJ whole genome shotgun (WGS) entry which is preliminary data.</text>
</comment>
<accession>A0AA38YEU8</accession>
<dbReference type="Pfam" id="PF00171">
    <property type="entry name" value="Aldedh"/>
    <property type="match status" value="1"/>
</dbReference>